<gene>
    <name evidence="1" type="ORF">CHX27_07815</name>
</gene>
<dbReference type="OrthoDB" id="9761723at2"/>
<dbReference type="SUPFAM" id="SSF52266">
    <property type="entry name" value="SGNH hydrolase"/>
    <property type="match status" value="1"/>
</dbReference>
<sequence length="307" mass="35201">MKKFLKHVFLFLAPVAVLLVACEWALRCIPNDASFREAQLEKHKQTITTLILGDSHPYFGINPEYINQQTFNLAAVSETPDLTLKVVKHEINRLPNLKTLVVGLSYFSLYESLTEGSEAWRLRHYNIYRSMQVGEFPQNHLEIASFSMLQNIDRLLSYYAHDKSEVTCNAFGAGVTYRDFNAKRLRESAVIAAKRHTFDLQSADVQLQRTIQRKALQNIVSLAAKHNIKVVFVLLPAMDTYRELIPFEQKQEMLQVVQQLQKINKQLQFLDFSADPRFVPHDFYDADHLNAAGAQKMSSILAAWLAN</sequence>
<evidence type="ECO:0000313" key="1">
    <source>
        <dbReference type="EMBL" id="OYQ44310.1"/>
    </source>
</evidence>
<protein>
    <submittedName>
        <fullName evidence="1">Uncharacterized protein</fullName>
    </submittedName>
</protein>
<dbReference type="AlphaFoldDB" id="A0A255ZU73"/>
<organism evidence="1 2">
    <name type="scientific">Flavobacterium aurantiibacter</name>
    <dbReference type="NCBI Taxonomy" id="2023067"/>
    <lineage>
        <taxon>Bacteria</taxon>
        <taxon>Pseudomonadati</taxon>
        <taxon>Bacteroidota</taxon>
        <taxon>Flavobacteriia</taxon>
        <taxon>Flavobacteriales</taxon>
        <taxon>Flavobacteriaceae</taxon>
        <taxon>Flavobacterium</taxon>
    </lineage>
</organism>
<accession>A0A255ZU73</accession>
<dbReference type="Proteomes" id="UP000216035">
    <property type="component" value="Unassembled WGS sequence"/>
</dbReference>
<proteinExistence type="predicted"/>
<keyword evidence="2" id="KW-1185">Reference proteome</keyword>
<dbReference type="RefSeq" id="WP_094486208.1">
    <property type="nucleotide sequence ID" value="NZ_NOXX01000193.1"/>
</dbReference>
<dbReference type="PROSITE" id="PS51257">
    <property type="entry name" value="PROKAR_LIPOPROTEIN"/>
    <property type="match status" value="1"/>
</dbReference>
<dbReference type="GO" id="GO:0016788">
    <property type="term" value="F:hydrolase activity, acting on ester bonds"/>
    <property type="evidence" value="ECO:0007669"/>
    <property type="project" value="UniProtKB-ARBA"/>
</dbReference>
<dbReference type="EMBL" id="NOXX01000193">
    <property type="protein sequence ID" value="OYQ44310.1"/>
    <property type="molecule type" value="Genomic_DNA"/>
</dbReference>
<reference evidence="1 2" key="1">
    <citation type="submission" date="2017-07" db="EMBL/GenBank/DDBJ databases">
        <title>Flavobacterium cyanobacteriorum sp. nov., isolated from cyanobacterial aggregates in a eutrophic lake.</title>
        <authorList>
            <person name="Cai H."/>
        </authorList>
    </citation>
    <scope>NUCLEOTIDE SEQUENCE [LARGE SCALE GENOMIC DNA]</scope>
    <source>
        <strain evidence="1 2">TH167</strain>
    </source>
</reference>
<dbReference type="InterPro" id="IPR036514">
    <property type="entry name" value="SGNH_hydro_sf"/>
</dbReference>
<dbReference type="Gene3D" id="3.40.50.1110">
    <property type="entry name" value="SGNH hydrolase"/>
    <property type="match status" value="1"/>
</dbReference>
<evidence type="ECO:0000313" key="2">
    <source>
        <dbReference type="Proteomes" id="UP000216035"/>
    </source>
</evidence>
<name>A0A255ZU73_9FLAO</name>
<comment type="caution">
    <text evidence="1">The sequence shown here is derived from an EMBL/GenBank/DDBJ whole genome shotgun (WGS) entry which is preliminary data.</text>
</comment>